<feature type="transmembrane region" description="Helical" evidence="1">
    <location>
        <begin position="54"/>
        <end position="71"/>
    </location>
</feature>
<keyword evidence="1" id="KW-1133">Transmembrane helix</keyword>
<gene>
    <name evidence="2" type="ORF">ACFPIJ_08890</name>
</gene>
<dbReference type="Proteomes" id="UP001595912">
    <property type="component" value="Unassembled WGS sequence"/>
</dbReference>
<keyword evidence="1" id="KW-0472">Membrane</keyword>
<evidence type="ECO:0000256" key="1">
    <source>
        <dbReference type="SAM" id="Phobius"/>
    </source>
</evidence>
<comment type="caution">
    <text evidence="2">The sequence shown here is derived from an EMBL/GenBank/DDBJ whole genome shotgun (WGS) entry which is preliminary data.</text>
</comment>
<proteinExistence type="predicted"/>
<evidence type="ECO:0008006" key="4">
    <source>
        <dbReference type="Google" id="ProtNLM"/>
    </source>
</evidence>
<name>A0ABV9VNJ2_9ACTN</name>
<keyword evidence="1" id="KW-0812">Transmembrane</keyword>
<reference evidence="3" key="1">
    <citation type="journal article" date="2019" name="Int. J. Syst. Evol. Microbiol.">
        <title>The Global Catalogue of Microorganisms (GCM) 10K type strain sequencing project: providing services to taxonomists for standard genome sequencing and annotation.</title>
        <authorList>
            <consortium name="The Broad Institute Genomics Platform"/>
            <consortium name="The Broad Institute Genome Sequencing Center for Infectious Disease"/>
            <person name="Wu L."/>
            <person name="Ma J."/>
        </authorList>
    </citation>
    <scope>NUCLEOTIDE SEQUENCE [LARGE SCALE GENOMIC DNA]</scope>
    <source>
        <strain evidence="3">CGMCC 4.7152</strain>
    </source>
</reference>
<accession>A0ABV9VNJ2</accession>
<protein>
    <recommendedName>
        <fullName evidence="4">Integral membrane protein</fullName>
    </recommendedName>
</protein>
<organism evidence="2 3">
    <name type="scientific">Dactylosporangium cerinum</name>
    <dbReference type="NCBI Taxonomy" id="1434730"/>
    <lineage>
        <taxon>Bacteria</taxon>
        <taxon>Bacillati</taxon>
        <taxon>Actinomycetota</taxon>
        <taxon>Actinomycetes</taxon>
        <taxon>Micromonosporales</taxon>
        <taxon>Micromonosporaceae</taxon>
        <taxon>Dactylosporangium</taxon>
    </lineage>
</organism>
<evidence type="ECO:0000313" key="2">
    <source>
        <dbReference type="EMBL" id="MFC4997942.1"/>
    </source>
</evidence>
<evidence type="ECO:0000313" key="3">
    <source>
        <dbReference type="Proteomes" id="UP001595912"/>
    </source>
</evidence>
<dbReference type="RefSeq" id="WP_380114198.1">
    <property type="nucleotide sequence ID" value="NZ_JBHSIU010000011.1"/>
</dbReference>
<feature type="transmembrane region" description="Helical" evidence="1">
    <location>
        <begin position="83"/>
        <end position="103"/>
    </location>
</feature>
<dbReference type="EMBL" id="JBHSIU010000011">
    <property type="protein sequence ID" value="MFC4997942.1"/>
    <property type="molecule type" value="Genomic_DNA"/>
</dbReference>
<sequence length="110" mass="11528">MIKFSGFWALLTGGAAIAVLLAVLDPITRPEDCANYGGNGNASAFDNPGWDLGFSLVLVCWLAAIAVEQTLPVTRRHRGGVEVAARALGALTLAVVASCYLFLQVAVLCH</sequence>
<keyword evidence="3" id="KW-1185">Reference proteome</keyword>